<dbReference type="Proteomes" id="UP001348817">
    <property type="component" value="Chromosome"/>
</dbReference>
<name>A0AAU9CPD0_9BACT</name>
<reference evidence="1 2" key="1">
    <citation type="submission" date="2021-12" db="EMBL/GenBank/DDBJ databases">
        <title>Genome sequencing of bacteria with rrn-lacking chromosome and rrn-plasmid.</title>
        <authorList>
            <person name="Anda M."/>
            <person name="Iwasaki W."/>
        </authorList>
    </citation>
    <scope>NUCLEOTIDE SEQUENCE [LARGE SCALE GENOMIC DNA]</scope>
    <source>
        <strain evidence="1 2">DSM 100852</strain>
    </source>
</reference>
<gene>
    <name evidence="1" type="ORF">FUAX_22540</name>
</gene>
<evidence type="ECO:0000313" key="1">
    <source>
        <dbReference type="EMBL" id="BDD09822.1"/>
    </source>
</evidence>
<dbReference type="Pfam" id="PF10604">
    <property type="entry name" value="Polyketide_cyc2"/>
    <property type="match status" value="1"/>
</dbReference>
<dbReference type="KEGG" id="fax:FUAX_22540"/>
<sequence length="179" mass="20806">MKVLKKILIALGVILALPFIIAIFVQKSYDVERSIVINRPRTEVFDYIKFLKNQDNYSKWAKMDPDMKKTYKGVDGTEGFVSAWESDNEEVGHGEQEIKKLIAGKRIDFELRFLKPFEATEPAYMITEDHQEGGTTVKWGFHGHMDYPMNLMFLFMDFEKMIADDLDTGLKNLKQILEK</sequence>
<organism evidence="1 2">
    <name type="scientific">Fulvitalea axinellae</name>
    <dbReference type="NCBI Taxonomy" id="1182444"/>
    <lineage>
        <taxon>Bacteria</taxon>
        <taxon>Pseudomonadati</taxon>
        <taxon>Bacteroidota</taxon>
        <taxon>Cytophagia</taxon>
        <taxon>Cytophagales</taxon>
        <taxon>Persicobacteraceae</taxon>
        <taxon>Fulvitalea</taxon>
    </lineage>
</organism>
<dbReference type="AlphaFoldDB" id="A0AAU9CPD0"/>
<dbReference type="RefSeq" id="WP_338391411.1">
    <property type="nucleotide sequence ID" value="NZ_AP025314.1"/>
</dbReference>
<dbReference type="InterPro" id="IPR019587">
    <property type="entry name" value="Polyketide_cyclase/dehydratase"/>
</dbReference>
<proteinExistence type="predicted"/>
<dbReference type="EMBL" id="AP025314">
    <property type="protein sequence ID" value="BDD09822.1"/>
    <property type="molecule type" value="Genomic_DNA"/>
</dbReference>
<accession>A0AAU9CPD0</accession>
<evidence type="ECO:0000313" key="2">
    <source>
        <dbReference type="Proteomes" id="UP001348817"/>
    </source>
</evidence>
<dbReference type="SUPFAM" id="SSF55961">
    <property type="entry name" value="Bet v1-like"/>
    <property type="match status" value="1"/>
</dbReference>
<evidence type="ECO:0008006" key="3">
    <source>
        <dbReference type="Google" id="ProtNLM"/>
    </source>
</evidence>
<keyword evidence="2" id="KW-1185">Reference proteome</keyword>
<dbReference type="InterPro" id="IPR023393">
    <property type="entry name" value="START-like_dom_sf"/>
</dbReference>
<dbReference type="Gene3D" id="3.30.530.20">
    <property type="match status" value="1"/>
</dbReference>
<protein>
    <recommendedName>
        <fullName evidence="3">Polyketide cyclase</fullName>
    </recommendedName>
</protein>
<dbReference type="CDD" id="cd07818">
    <property type="entry name" value="SRPBCC_1"/>
    <property type="match status" value="1"/>
</dbReference>